<comment type="caution">
    <text evidence="8">The sequence shown here is derived from an EMBL/GenBank/DDBJ whole genome shotgun (WGS) entry which is preliminary data.</text>
</comment>
<dbReference type="InterPro" id="IPR051619">
    <property type="entry name" value="TypeII_TA_RNase_PINc/VapC"/>
</dbReference>
<evidence type="ECO:0000256" key="2">
    <source>
        <dbReference type="ARBA" id="ARBA00022722"/>
    </source>
</evidence>
<dbReference type="SUPFAM" id="SSF88723">
    <property type="entry name" value="PIN domain-like"/>
    <property type="match status" value="1"/>
</dbReference>
<dbReference type="GO" id="GO:0016787">
    <property type="term" value="F:hydrolase activity"/>
    <property type="evidence" value="ECO:0007669"/>
    <property type="project" value="UniProtKB-KW"/>
</dbReference>
<evidence type="ECO:0000259" key="7">
    <source>
        <dbReference type="Pfam" id="PF01850"/>
    </source>
</evidence>
<evidence type="ECO:0000256" key="3">
    <source>
        <dbReference type="ARBA" id="ARBA00022723"/>
    </source>
</evidence>
<evidence type="ECO:0000313" key="8">
    <source>
        <dbReference type="EMBL" id="NYG57085.1"/>
    </source>
</evidence>
<reference evidence="8 9" key="1">
    <citation type="submission" date="2020-07" db="EMBL/GenBank/DDBJ databases">
        <title>Sequencing the genomes of 1000 actinobacteria strains.</title>
        <authorList>
            <person name="Klenk H.-P."/>
        </authorList>
    </citation>
    <scope>NUCLEOTIDE SEQUENCE [LARGE SCALE GENOMIC DNA]</scope>
    <source>
        <strain evidence="8 9">DSM 23819</strain>
    </source>
</reference>
<dbReference type="PANTHER" id="PTHR35901">
    <property type="entry name" value="RIBONUCLEASE VAPC3"/>
    <property type="match status" value="1"/>
</dbReference>
<keyword evidence="3 6" id="KW-0479">Metal-binding</keyword>
<evidence type="ECO:0000313" key="9">
    <source>
        <dbReference type="Proteomes" id="UP000540656"/>
    </source>
</evidence>
<keyword evidence="2 6" id="KW-0540">Nuclease</keyword>
<dbReference type="GO" id="GO:0090729">
    <property type="term" value="F:toxin activity"/>
    <property type="evidence" value="ECO:0007669"/>
    <property type="project" value="UniProtKB-KW"/>
</dbReference>
<evidence type="ECO:0000256" key="6">
    <source>
        <dbReference type="HAMAP-Rule" id="MF_00265"/>
    </source>
</evidence>
<dbReference type="AlphaFoldDB" id="A0A7Y9RVK8"/>
<dbReference type="Gene3D" id="3.40.50.1010">
    <property type="entry name" value="5'-nuclease"/>
    <property type="match status" value="1"/>
</dbReference>
<gene>
    <name evidence="6" type="primary">vapC</name>
    <name evidence="8" type="ORF">BJ980_000008</name>
</gene>
<dbReference type="EC" id="3.1.-.-" evidence="6"/>
<keyword evidence="9" id="KW-1185">Reference proteome</keyword>
<sequence>MIVLDTSVLVAALLGPAHLSDAIARRLGTERVVAPELVDIEATGLLDVLAREGTVSPEAAEHALRALATFPLERVSPAPLVARVWELRAELTAHDATFVALAESLGATLVTGDESLAKTAKTAAARCAVEVIG</sequence>
<feature type="domain" description="PIN" evidence="7">
    <location>
        <begin position="2"/>
        <end position="121"/>
    </location>
</feature>
<keyword evidence="6" id="KW-0800">Toxin</keyword>
<accession>A0A7Y9RVK8</accession>
<dbReference type="HAMAP" id="MF_00265">
    <property type="entry name" value="VapC_Nob1"/>
    <property type="match status" value="1"/>
</dbReference>
<comment type="cofactor">
    <cofactor evidence="6">
        <name>Mg(2+)</name>
        <dbReference type="ChEBI" id="CHEBI:18420"/>
    </cofactor>
</comment>
<dbReference type="GO" id="GO:0000287">
    <property type="term" value="F:magnesium ion binding"/>
    <property type="evidence" value="ECO:0007669"/>
    <property type="project" value="UniProtKB-UniRule"/>
</dbReference>
<keyword evidence="1 6" id="KW-1277">Toxin-antitoxin system</keyword>
<evidence type="ECO:0000256" key="4">
    <source>
        <dbReference type="ARBA" id="ARBA00022801"/>
    </source>
</evidence>
<dbReference type="CDD" id="cd09873">
    <property type="entry name" value="PIN_Pae0151-like"/>
    <property type="match status" value="1"/>
</dbReference>
<comment type="similarity">
    <text evidence="6">Belongs to the PINc/VapC protein family.</text>
</comment>
<evidence type="ECO:0000256" key="5">
    <source>
        <dbReference type="ARBA" id="ARBA00022842"/>
    </source>
</evidence>
<dbReference type="InterPro" id="IPR002716">
    <property type="entry name" value="PIN_dom"/>
</dbReference>
<dbReference type="InterPro" id="IPR029060">
    <property type="entry name" value="PIN-like_dom_sf"/>
</dbReference>
<evidence type="ECO:0000256" key="1">
    <source>
        <dbReference type="ARBA" id="ARBA00022649"/>
    </source>
</evidence>
<keyword evidence="5 6" id="KW-0460">Magnesium</keyword>
<dbReference type="RefSeq" id="WP_179500407.1">
    <property type="nucleotide sequence ID" value="NZ_JACCAA010000001.1"/>
</dbReference>
<dbReference type="EMBL" id="JACCAA010000001">
    <property type="protein sequence ID" value="NYG57085.1"/>
    <property type="molecule type" value="Genomic_DNA"/>
</dbReference>
<dbReference type="GO" id="GO:0004540">
    <property type="term" value="F:RNA nuclease activity"/>
    <property type="evidence" value="ECO:0007669"/>
    <property type="project" value="InterPro"/>
</dbReference>
<comment type="function">
    <text evidence="6">Toxic component of a toxin-antitoxin (TA) system. An RNase.</text>
</comment>
<proteinExistence type="inferred from homology"/>
<dbReference type="Pfam" id="PF01850">
    <property type="entry name" value="PIN"/>
    <property type="match status" value="1"/>
</dbReference>
<organism evidence="8 9">
    <name type="scientific">Nocardioides daedukensis</name>
    <dbReference type="NCBI Taxonomy" id="634462"/>
    <lineage>
        <taxon>Bacteria</taxon>
        <taxon>Bacillati</taxon>
        <taxon>Actinomycetota</taxon>
        <taxon>Actinomycetes</taxon>
        <taxon>Propionibacteriales</taxon>
        <taxon>Nocardioidaceae</taxon>
        <taxon>Nocardioides</taxon>
    </lineage>
</organism>
<feature type="binding site" evidence="6">
    <location>
        <position position="5"/>
    </location>
    <ligand>
        <name>Mg(2+)</name>
        <dbReference type="ChEBI" id="CHEBI:18420"/>
    </ligand>
</feature>
<feature type="binding site" evidence="6">
    <location>
        <position position="95"/>
    </location>
    <ligand>
        <name>Mg(2+)</name>
        <dbReference type="ChEBI" id="CHEBI:18420"/>
    </ligand>
</feature>
<dbReference type="PANTHER" id="PTHR35901:SF1">
    <property type="entry name" value="EXONUCLEASE VAPC9"/>
    <property type="match status" value="1"/>
</dbReference>
<dbReference type="Proteomes" id="UP000540656">
    <property type="component" value="Unassembled WGS sequence"/>
</dbReference>
<keyword evidence="4 6" id="KW-0378">Hydrolase</keyword>
<protein>
    <recommendedName>
        <fullName evidence="6">Ribonuclease VapC</fullName>
        <shortName evidence="6">RNase VapC</shortName>
        <ecNumber evidence="6">3.1.-.-</ecNumber>
    </recommendedName>
    <alternativeName>
        <fullName evidence="6">Toxin VapC</fullName>
    </alternativeName>
</protein>
<dbReference type="InterPro" id="IPR022907">
    <property type="entry name" value="VapC_family"/>
</dbReference>
<dbReference type="InterPro" id="IPR044153">
    <property type="entry name" value="PIN_Pae0151-like"/>
</dbReference>
<name>A0A7Y9RVK8_9ACTN</name>